<protein>
    <submittedName>
        <fullName evidence="2">Uncharacterized protein</fullName>
    </submittedName>
</protein>
<sequence length="107" mass="11955">MQTDVLKMARQSGMTILLDGRIGQQAYTSVSGSADALQRFAHDVRASLMKHSRRKVRAARSPCVNPLVTARMRERIAGRPAYRDAGARQPRRLALRRRSSVARLAPE</sequence>
<dbReference type="RefSeq" id="WP_062609550.1">
    <property type="nucleotide sequence ID" value="NZ_FCOX02000039.1"/>
</dbReference>
<feature type="region of interest" description="Disordered" evidence="1">
    <location>
        <begin position="81"/>
        <end position="107"/>
    </location>
</feature>
<dbReference type="EMBL" id="FCOX02000039">
    <property type="protein sequence ID" value="SAK99542.1"/>
    <property type="molecule type" value="Genomic_DNA"/>
</dbReference>
<proteinExistence type="predicted"/>
<dbReference type="OrthoDB" id="9134529at2"/>
<evidence type="ECO:0000313" key="2">
    <source>
        <dbReference type="EMBL" id="SAK99542.1"/>
    </source>
</evidence>
<keyword evidence="3" id="KW-1185">Reference proteome</keyword>
<evidence type="ECO:0000256" key="1">
    <source>
        <dbReference type="SAM" id="MobiDB-lite"/>
    </source>
</evidence>
<reference evidence="2" key="1">
    <citation type="submission" date="2016-01" db="EMBL/GenBank/DDBJ databases">
        <authorList>
            <person name="Peeters C."/>
        </authorList>
    </citation>
    <scope>NUCLEOTIDE SEQUENCE</scope>
    <source>
        <strain evidence="2">LMG 29321</strain>
    </source>
</reference>
<feature type="compositionally biased region" description="Basic residues" evidence="1">
    <location>
        <begin position="89"/>
        <end position="100"/>
    </location>
</feature>
<dbReference type="Proteomes" id="UP000071859">
    <property type="component" value="Unassembled WGS sequence"/>
</dbReference>
<name>A0A158DY56_9BURK</name>
<organism evidence="2 3">
    <name type="scientific">Caballeronia calidae</name>
    <dbReference type="NCBI Taxonomy" id="1777139"/>
    <lineage>
        <taxon>Bacteria</taxon>
        <taxon>Pseudomonadati</taxon>
        <taxon>Pseudomonadota</taxon>
        <taxon>Betaproteobacteria</taxon>
        <taxon>Burkholderiales</taxon>
        <taxon>Burkholderiaceae</taxon>
        <taxon>Caballeronia</taxon>
    </lineage>
</organism>
<evidence type="ECO:0000313" key="3">
    <source>
        <dbReference type="Proteomes" id="UP000071859"/>
    </source>
</evidence>
<gene>
    <name evidence="2" type="ORF">AWB78_05796</name>
</gene>
<comment type="caution">
    <text evidence="2">The sequence shown here is derived from an EMBL/GenBank/DDBJ whole genome shotgun (WGS) entry which is preliminary data.</text>
</comment>
<accession>A0A158DY56</accession>
<dbReference type="AlphaFoldDB" id="A0A158DY56"/>